<evidence type="ECO:0000313" key="2">
    <source>
        <dbReference type="Proteomes" id="UP000499080"/>
    </source>
</evidence>
<comment type="caution">
    <text evidence="1">The sequence shown here is derived from an EMBL/GenBank/DDBJ whole genome shotgun (WGS) entry which is preliminary data.</text>
</comment>
<reference evidence="1 2" key="1">
    <citation type="journal article" date="2019" name="Sci. Rep.">
        <title>Orb-weaving spider Araneus ventricosus genome elucidates the spidroin gene catalogue.</title>
        <authorList>
            <person name="Kono N."/>
            <person name="Nakamura H."/>
            <person name="Ohtoshi R."/>
            <person name="Moran D.A.P."/>
            <person name="Shinohara A."/>
            <person name="Yoshida Y."/>
            <person name="Fujiwara M."/>
            <person name="Mori M."/>
            <person name="Tomita M."/>
            <person name="Arakawa K."/>
        </authorList>
    </citation>
    <scope>NUCLEOTIDE SEQUENCE [LARGE SCALE GENOMIC DNA]</scope>
</reference>
<protein>
    <submittedName>
        <fullName evidence="1">Uncharacterized protein</fullName>
    </submittedName>
</protein>
<proteinExistence type="predicted"/>
<organism evidence="1 2">
    <name type="scientific">Araneus ventricosus</name>
    <name type="common">Orbweaver spider</name>
    <name type="synonym">Epeira ventricosa</name>
    <dbReference type="NCBI Taxonomy" id="182803"/>
    <lineage>
        <taxon>Eukaryota</taxon>
        <taxon>Metazoa</taxon>
        <taxon>Ecdysozoa</taxon>
        <taxon>Arthropoda</taxon>
        <taxon>Chelicerata</taxon>
        <taxon>Arachnida</taxon>
        <taxon>Araneae</taxon>
        <taxon>Araneomorphae</taxon>
        <taxon>Entelegynae</taxon>
        <taxon>Araneoidea</taxon>
        <taxon>Araneidae</taxon>
        <taxon>Araneus</taxon>
    </lineage>
</organism>
<accession>A0A4Y2HG58</accession>
<dbReference type="Proteomes" id="UP000499080">
    <property type="component" value="Unassembled WGS sequence"/>
</dbReference>
<gene>
    <name evidence="1" type="ORF">AVEN_233368_1</name>
</gene>
<evidence type="ECO:0000313" key="1">
    <source>
        <dbReference type="EMBL" id="GBM64291.1"/>
    </source>
</evidence>
<dbReference type="EMBL" id="BGPR01181594">
    <property type="protein sequence ID" value="GBM64291.1"/>
    <property type="molecule type" value="Genomic_DNA"/>
</dbReference>
<name>A0A4Y2HG58_ARAVE</name>
<sequence length="134" mass="15538">MDSKRNGIYPTTSVARGELSTCRPNFTSYIVYSPQRYRSDSRSNSGSYYRILTKLVSMEMSRGGYSPQLYRSDSRSKSGSYRIFTKLVSMGCLKETGLFSSRHFHRHQFCEDPIITPRLRATVRSIKLRTVYKH</sequence>
<keyword evidence="2" id="KW-1185">Reference proteome</keyword>
<dbReference type="AlphaFoldDB" id="A0A4Y2HG58"/>